<keyword evidence="3" id="KW-1185">Reference proteome</keyword>
<sequence>MFPSDYNSYGSNNSDSAGHDRDHSGGGAIAASGGHDNNAVADNWGGGDCGGCGTCSVIIVVVTYKGCHD</sequence>
<dbReference type="EMBL" id="BSYO01000025">
    <property type="protein sequence ID" value="GMH22769.1"/>
    <property type="molecule type" value="Genomic_DNA"/>
</dbReference>
<protein>
    <submittedName>
        <fullName evidence="2">Uncharacterized protein</fullName>
    </submittedName>
</protein>
<dbReference type="Proteomes" id="UP001279734">
    <property type="component" value="Unassembled WGS sequence"/>
</dbReference>
<evidence type="ECO:0000256" key="1">
    <source>
        <dbReference type="SAM" id="MobiDB-lite"/>
    </source>
</evidence>
<evidence type="ECO:0000313" key="2">
    <source>
        <dbReference type="EMBL" id="GMH22769.1"/>
    </source>
</evidence>
<name>A0AAD3Y071_NEPGR</name>
<feature type="region of interest" description="Disordered" evidence="1">
    <location>
        <begin position="1"/>
        <end position="32"/>
    </location>
</feature>
<comment type="caution">
    <text evidence="2">The sequence shown here is derived from an EMBL/GenBank/DDBJ whole genome shotgun (WGS) entry which is preliminary data.</text>
</comment>
<gene>
    <name evidence="2" type="ORF">Nepgr_024612</name>
</gene>
<dbReference type="AlphaFoldDB" id="A0AAD3Y071"/>
<reference evidence="2" key="1">
    <citation type="submission" date="2023-05" db="EMBL/GenBank/DDBJ databases">
        <title>Nepenthes gracilis genome sequencing.</title>
        <authorList>
            <person name="Fukushima K."/>
        </authorList>
    </citation>
    <scope>NUCLEOTIDE SEQUENCE</scope>
    <source>
        <strain evidence="2">SING2019-196</strain>
    </source>
</reference>
<proteinExistence type="predicted"/>
<evidence type="ECO:0000313" key="3">
    <source>
        <dbReference type="Proteomes" id="UP001279734"/>
    </source>
</evidence>
<accession>A0AAD3Y071</accession>
<feature type="compositionally biased region" description="Low complexity" evidence="1">
    <location>
        <begin position="1"/>
        <end position="16"/>
    </location>
</feature>
<organism evidence="2 3">
    <name type="scientific">Nepenthes gracilis</name>
    <name type="common">Slender pitcher plant</name>
    <dbReference type="NCBI Taxonomy" id="150966"/>
    <lineage>
        <taxon>Eukaryota</taxon>
        <taxon>Viridiplantae</taxon>
        <taxon>Streptophyta</taxon>
        <taxon>Embryophyta</taxon>
        <taxon>Tracheophyta</taxon>
        <taxon>Spermatophyta</taxon>
        <taxon>Magnoliopsida</taxon>
        <taxon>eudicotyledons</taxon>
        <taxon>Gunneridae</taxon>
        <taxon>Pentapetalae</taxon>
        <taxon>Caryophyllales</taxon>
        <taxon>Nepenthaceae</taxon>
        <taxon>Nepenthes</taxon>
    </lineage>
</organism>